<keyword evidence="2" id="KW-1185">Reference proteome</keyword>
<dbReference type="Gene3D" id="1.25.40.10">
    <property type="entry name" value="Tetratricopeptide repeat domain"/>
    <property type="match status" value="1"/>
</dbReference>
<name>A0A934W8L9_9BURK</name>
<dbReference type="InterPro" id="IPR011990">
    <property type="entry name" value="TPR-like_helical_dom_sf"/>
</dbReference>
<dbReference type="AlphaFoldDB" id="A0A934W8L9"/>
<dbReference type="RefSeq" id="WP_200594868.1">
    <property type="nucleotide sequence ID" value="NZ_JAEPBG010000009.1"/>
</dbReference>
<protein>
    <submittedName>
        <fullName evidence="1">Uncharacterized protein</fullName>
    </submittedName>
</protein>
<proteinExistence type="predicted"/>
<evidence type="ECO:0000313" key="1">
    <source>
        <dbReference type="EMBL" id="MBK4736948.1"/>
    </source>
</evidence>
<comment type="caution">
    <text evidence="1">The sequence shown here is derived from an EMBL/GenBank/DDBJ whole genome shotgun (WGS) entry which is preliminary data.</text>
</comment>
<dbReference type="Proteomes" id="UP000622890">
    <property type="component" value="Unassembled WGS sequence"/>
</dbReference>
<sequence>MDFDLETALELAAQHISDGQAELAVLVLRPFADGGAHFGASLKALARLYARLQMPALALGWYECCFALLPHTPDLWLGMARLQLDCGNCDAALVIWNELLERHPLLEAALFYSAWALRHRHPEDAVGRIRLLLHTAAPDSVYARGARALLRNLGRHHGRSCTDGRN</sequence>
<gene>
    <name evidence="1" type="ORF">JJB74_20190</name>
</gene>
<evidence type="ECO:0000313" key="2">
    <source>
        <dbReference type="Proteomes" id="UP000622890"/>
    </source>
</evidence>
<accession>A0A934W8L9</accession>
<dbReference type="EMBL" id="JAEPBG010000009">
    <property type="protein sequence ID" value="MBK4736948.1"/>
    <property type="molecule type" value="Genomic_DNA"/>
</dbReference>
<reference evidence="1" key="1">
    <citation type="submission" date="2021-01" db="EMBL/GenBank/DDBJ databases">
        <title>Genome sequence of strain Noviherbaspirillum sp. DKR-6.</title>
        <authorList>
            <person name="Chaudhary D.K."/>
        </authorList>
    </citation>
    <scope>NUCLEOTIDE SEQUENCE</scope>
    <source>
        <strain evidence="1">DKR-6</strain>
    </source>
</reference>
<organism evidence="1 2">
    <name type="scientific">Noviherbaspirillum pedocola</name>
    <dbReference type="NCBI Taxonomy" id="2801341"/>
    <lineage>
        <taxon>Bacteria</taxon>
        <taxon>Pseudomonadati</taxon>
        <taxon>Pseudomonadota</taxon>
        <taxon>Betaproteobacteria</taxon>
        <taxon>Burkholderiales</taxon>
        <taxon>Oxalobacteraceae</taxon>
        <taxon>Noviherbaspirillum</taxon>
    </lineage>
</organism>
<dbReference type="SUPFAM" id="SSF48452">
    <property type="entry name" value="TPR-like"/>
    <property type="match status" value="1"/>
</dbReference>